<comment type="caution">
    <text evidence="2">The sequence shown here is derived from an EMBL/GenBank/DDBJ whole genome shotgun (WGS) entry which is preliminary data.</text>
</comment>
<name>A0ABU6UG67_9FABA</name>
<proteinExistence type="predicted"/>
<feature type="region of interest" description="Disordered" evidence="1">
    <location>
        <begin position="39"/>
        <end position="63"/>
    </location>
</feature>
<reference evidence="2 3" key="1">
    <citation type="journal article" date="2023" name="Plants (Basel)">
        <title>Bridging the Gap: Combining Genomics and Transcriptomics Approaches to Understand Stylosanthes scabra, an Orphan Legume from the Brazilian Caatinga.</title>
        <authorList>
            <person name="Ferreira-Neto J.R.C."/>
            <person name="da Silva M.D."/>
            <person name="Binneck E."/>
            <person name="de Melo N.F."/>
            <person name="da Silva R.H."/>
            <person name="de Melo A.L.T.M."/>
            <person name="Pandolfi V."/>
            <person name="Bustamante F.O."/>
            <person name="Brasileiro-Vidal A.C."/>
            <person name="Benko-Iseppon A.M."/>
        </authorList>
    </citation>
    <scope>NUCLEOTIDE SEQUENCE [LARGE SCALE GENOMIC DNA]</scope>
    <source>
        <tissue evidence="2">Leaves</tissue>
    </source>
</reference>
<dbReference type="Proteomes" id="UP001341840">
    <property type="component" value="Unassembled WGS sequence"/>
</dbReference>
<dbReference type="EMBL" id="JASCZI010121137">
    <property type="protein sequence ID" value="MED6160044.1"/>
    <property type="molecule type" value="Genomic_DNA"/>
</dbReference>
<accession>A0ABU6UG67</accession>
<keyword evidence="3" id="KW-1185">Reference proteome</keyword>
<gene>
    <name evidence="2" type="ORF">PIB30_047785</name>
</gene>
<evidence type="ECO:0000313" key="2">
    <source>
        <dbReference type="EMBL" id="MED6160044.1"/>
    </source>
</evidence>
<organism evidence="2 3">
    <name type="scientific">Stylosanthes scabra</name>
    <dbReference type="NCBI Taxonomy" id="79078"/>
    <lineage>
        <taxon>Eukaryota</taxon>
        <taxon>Viridiplantae</taxon>
        <taxon>Streptophyta</taxon>
        <taxon>Embryophyta</taxon>
        <taxon>Tracheophyta</taxon>
        <taxon>Spermatophyta</taxon>
        <taxon>Magnoliopsida</taxon>
        <taxon>eudicotyledons</taxon>
        <taxon>Gunneridae</taxon>
        <taxon>Pentapetalae</taxon>
        <taxon>rosids</taxon>
        <taxon>fabids</taxon>
        <taxon>Fabales</taxon>
        <taxon>Fabaceae</taxon>
        <taxon>Papilionoideae</taxon>
        <taxon>50 kb inversion clade</taxon>
        <taxon>dalbergioids sensu lato</taxon>
        <taxon>Dalbergieae</taxon>
        <taxon>Pterocarpus clade</taxon>
        <taxon>Stylosanthes</taxon>
    </lineage>
</organism>
<protein>
    <submittedName>
        <fullName evidence="2">Uncharacterized protein</fullName>
    </submittedName>
</protein>
<evidence type="ECO:0000313" key="3">
    <source>
        <dbReference type="Proteomes" id="UP001341840"/>
    </source>
</evidence>
<sequence length="106" mass="11833">MPRKWRFAKLSEIEPNTDAPTNDNIISGAPSELISHLEYSSGSGEATSAPPASVENRHHPEIRQNHMIKAKVDNIDIEDEDYVLDADDMASFNDHIDNLFANQDAE</sequence>
<evidence type="ECO:0000256" key="1">
    <source>
        <dbReference type="SAM" id="MobiDB-lite"/>
    </source>
</evidence>